<dbReference type="EMBL" id="JAHQIW010006890">
    <property type="protein sequence ID" value="KAJ1371021.1"/>
    <property type="molecule type" value="Genomic_DNA"/>
</dbReference>
<dbReference type="Proteomes" id="UP001196413">
    <property type="component" value="Unassembled WGS sequence"/>
</dbReference>
<gene>
    <name evidence="1" type="ORF">KIN20_032885</name>
</gene>
<protein>
    <submittedName>
        <fullName evidence="1">Uncharacterized protein</fullName>
    </submittedName>
</protein>
<organism evidence="1 2">
    <name type="scientific">Parelaphostrongylus tenuis</name>
    <name type="common">Meningeal worm</name>
    <dbReference type="NCBI Taxonomy" id="148309"/>
    <lineage>
        <taxon>Eukaryota</taxon>
        <taxon>Metazoa</taxon>
        <taxon>Ecdysozoa</taxon>
        <taxon>Nematoda</taxon>
        <taxon>Chromadorea</taxon>
        <taxon>Rhabditida</taxon>
        <taxon>Rhabditina</taxon>
        <taxon>Rhabditomorpha</taxon>
        <taxon>Strongyloidea</taxon>
        <taxon>Metastrongylidae</taxon>
        <taxon>Parelaphostrongylus</taxon>
    </lineage>
</organism>
<accession>A0AAD5R7P4</accession>
<reference evidence="1" key="1">
    <citation type="submission" date="2021-06" db="EMBL/GenBank/DDBJ databases">
        <title>Parelaphostrongylus tenuis whole genome reference sequence.</title>
        <authorList>
            <person name="Garwood T.J."/>
            <person name="Larsen P.A."/>
            <person name="Fountain-Jones N.M."/>
            <person name="Garbe J.R."/>
            <person name="Macchietto M.G."/>
            <person name="Kania S.A."/>
            <person name="Gerhold R.W."/>
            <person name="Richards J.E."/>
            <person name="Wolf T.M."/>
        </authorList>
    </citation>
    <scope>NUCLEOTIDE SEQUENCE</scope>
    <source>
        <strain evidence="1">MNPRO001-30</strain>
        <tissue evidence="1">Meninges</tissue>
    </source>
</reference>
<keyword evidence="2" id="KW-1185">Reference proteome</keyword>
<evidence type="ECO:0000313" key="1">
    <source>
        <dbReference type="EMBL" id="KAJ1371021.1"/>
    </source>
</evidence>
<evidence type="ECO:0000313" key="2">
    <source>
        <dbReference type="Proteomes" id="UP001196413"/>
    </source>
</evidence>
<name>A0AAD5R7P4_PARTN</name>
<comment type="caution">
    <text evidence="1">The sequence shown here is derived from an EMBL/GenBank/DDBJ whole genome shotgun (WGS) entry which is preliminary data.</text>
</comment>
<dbReference type="AlphaFoldDB" id="A0AAD5R7P4"/>
<proteinExistence type="predicted"/>
<sequence length="93" mass="10557">MDGWIPLTTSSRPFEDGICKIFLTHYGKSTAFPRMTAVKSAKPRRQSVSLREIFSTTPCMYAPQSYNMSEKKGRAETACRSNNRCATILFQRV</sequence>